<evidence type="ECO:0000256" key="5">
    <source>
        <dbReference type="SAM" id="Coils"/>
    </source>
</evidence>
<keyword evidence="4" id="KW-0472">Membrane</keyword>
<dbReference type="Proteomes" id="UP000034410">
    <property type="component" value="Chromosome"/>
</dbReference>
<dbReference type="InterPro" id="IPR042295">
    <property type="entry name" value="NarX-like_N_sf"/>
</dbReference>
<proteinExistence type="predicted"/>
<dbReference type="Gene3D" id="1.20.120.960">
    <property type="entry name" value="Histidine kinase NarX, sensor domain"/>
    <property type="match status" value="1"/>
</dbReference>
<feature type="domain" description="NarX-like N-terminal" evidence="6">
    <location>
        <begin position="24"/>
        <end position="101"/>
    </location>
</feature>
<reference evidence="7 8" key="1">
    <citation type="journal article" date="2015" name="Genome Announc.">
        <title>Complete Genome Sequence of Sedimenticola thiotaurini Strain SIP-G1, a Polyphosphate- and Polyhydroxyalkanoate-Accumulating Sulfur-Oxidizing Gammaproteobacterium Isolated from Salt Marsh Sediments.</title>
        <authorList>
            <person name="Flood B.E."/>
            <person name="Jones D.S."/>
            <person name="Bailey J.V."/>
        </authorList>
    </citation>
    <scope>NUCLEOTIDE SEQUENCE [LARGE SCALE GENOMIC DNA]</scope>
    <source>
        <strain evidence="7 8">SIP-G1</strain>
    </source>
</reference>
<sequence length="251" mass="28962">MCGLLILLCQLPVAQAASNIDIEEAINMAGRQRMLSQRIVKSYLQMGQDVRYRLASRHLRSSIVLFEQQLRVLKGFASDPETTRTLELMEQLWVPVKQIATGPVQREKAEELREQSEKLLAAAHQVVLLLTEQSGTNLGQVVNISSRQRMLSQRMGGLYMMMSWKFDNEVYRQDYKTAKREFEEALQELFNSNENTPKINEMLHQVELNWNMYKLSDQMENGQFIPGLVARQLDRILIQMNQITALYAALP</sequence>
<evidence type="ECO:0000313" key="8">
    <source>
        <dbReference type="Proteomes" id="UP000034410"/>
    </source>
</evidence>
<evidence type="ECO:0000256" key="3">
    <source>
        <dbReference type="ARBA" id="ARBA00022989"/>
    </source>
</evidence>
<keyword evidence="5" id="KW-0175">Coiled coil</keyword>
<dbReference type="OrthoDB" id="952521at2"/>
<feature type="domain" description="NarX-like N-terminal" evidence="6">
    <location>
        <begin position="136"/>
        <end position="212"/>
    </location>
</feature>
<keyword evidence="8" id="KW-1185">Reference proteome</keyword>
<accession>A0A0F7JZK8</accession>
<evidence type="ECO:0000259" key="6">
    <source>
        <dbReference type="Pfam" id="PF13675"/>
    </source>
</evidence>
<evidence type="ECO:0000256" key="1">
    <source>
        <dbReference type="ARBA" id="ARBA00004141"/>
    </source>
</evidence>
<dbReference type="KEGG" id="seds:AAY24_16865"/>
<evidence type="ECO:0000256" key="4">
    <source>
        <dbReference type="ARBA" id="ARBA00023136"/>
    </source>
</evidence>
<evidence type="ECO:0000313" key="7">
    <source>
        <dbReference type="EMBL" id="AKH21736.1"/>
    </source>
</evidence>
<dbReference type="GO" id="GO:0016020">
    <property type="term" value="C:membrane"/>
    <property type="evidence" value="ECO:0007669"/>
    <property type="project" value="UniProtKB-SubCell"/>
</dbReference>
<organism evidence="7 8">
    <name type="scientific">Sedimenticola thiotaurini</name>
    <dbReference type="NCBI Taxonomy" id="1543721"/>
    <lineage>
        <taxon>Bacteria</taxon>
        <taxon>Pseudomonadati</taxon>
        <taxon>Pseudomonadota</taxon>
        <taxon>Gammaproteobacteria</taxon>
        <taxon>Chromatiales</taxon>
        <taxon>Sedimenticolaceae</taxon>
        <taxon>Sedimenticola</taxon>
    </lineage>
</organism>
<evidence type="ECO:0000256" key="2">
    <source>
        <dbReference type="ARBA" id="ARBA00022692"/>
    </source>
</evidence>
<keyword evidence="3" id="KW-1133">Transmembrane helix</keyword>
<name>A0A0F7JZK8_9GAMM</name>
<dbReference type="EMBL" id="CP011412">
    <property type="protein sequence ID" value="AKH21736.1"/>
    <property type="molecule type" value="Genomic_DNA"/>
</dbReference>
<protein>
    <recommendedName>
        <fullName evidence="6">NarX-like N-terminal domain-containing protein</fullName>
    </recommendedName>
</protein>
<feature type="coiled-coil region" evidence="5">
    <location>
        <begin position="168"/>
        <end position="195"/>
    </location>
</feature>
<dbReference type="Pfam" id="PF13675">
    <property type="entry name" value="PilJ"/>
    <property type="match status" value="2"/>
</dbReference>
<dbReference type="InterPro" id="IPR029095">
    <property type="entry name" value="NarX-like_N"/>
</dbReference>
<dbReference type="AlphaFoldDB" id="A0A0F7JZK8"/>
<comment type="subcellular location">
    <subcellularLocation>
        <location evidence="1">Membrane</location>
        <topology evidence="1">Multi-pass membrane protein</topology>
    </subcellularLocation>
</comment>
<gene>
    <name evidence="7" type="ORF">AAY24_16865</name>
</gene>
<keyword evidence="2" id="KW-0812">Transmembrane</keyword>